<evidence type="ECO:0000313" key="2">
    <source>
        <dbReference type="Proteomes" id="UP000321764"/>
    </source>
</evidence>
<dbReference type="Proteomes" id="UP000321764">
    <property type="component" value="Unassembled WGS sequence"/>
</dbReference>
<dbReference type="AlphaFoldDB" id="A0A5C8ZB70"/>
<organism evidence="1 2">
    <name type="scientific">Reinekea thalattae</name>
    <dbReference type="NCBI Taxonomy" id="2593301"/>
    <lineage>
        <taxon>Bacteria</taxon>
        <taxon>Pseudomonadati</taxon>
        <taxon>Pseudomonadota</taxon>
        <taxon>Gammaproteobacteria</taxon>
        <taxon>Oceanospirillales</taxon>
        <taxon>Saccharospirillaceae</taxon>
        <taxon>Reinekea</taxon>
    </lineage>
</organism>
<keyword evidence="1" id="KW-0456">Lyase</keyword>
<reference evidence="1 2" key="1">
    <citation type="submission" date="2019-07" db="EMBL/GenBank/DDBJ databases">
        <title>Reinekea sp. strain SSH23 genome sequencing and assembly.</title>
        <authorList>
            <person name="Kim I."/>
        </authorList>
    </citation>
    <scope>NUCLEOTIDE SEQUENCE [LARGE SCALE GENOMIC DNA]</scope>
    <source>
        <strain evidence="1 2">SSH23</strain>
    </source>
</reference>
<dbReference type="Pfam" id="PF06754">
    <property type="entry name" value="PhnG"/>
    <property type="match status" value="1"/>
</dbReference>
<gene>
    <name evidence="1" type="primary">phnG</name>
    <name evidence="1" type="ORF">FME95_08335</name>
</gene>
<dbReference type="InterPro" id="IPR009609">
    <property type="entry name" value="Phosphonate_metab_PhnG"/>
</dbReference>
<dbReference type="EMBL" id="VKAD01000001">
    <property type="protein sequence ID" value="TXR54529.1"/>
    <property type="molecule type" value="Genomic_DNA"/>
</dbReference>
<accession>A0A5C8ZB70</accession>
<dbReference type="GO" id="GO:0019634">
    <property type="term" value="P:organic phosphonate metabolic process"/>
    <property type="evidence" value="ECO:0007669"/>
    <property type="project" value="InterPro"/>
</dbReference>
<comment type="caution">
    <text evidence="1">The sequence shown here is derived from an EMBL/GenBank/DDBJ whole genome shotgun (WGS) entry which is preliminary data.</text>
</comment>
<dbReference type="OrthoDB" id="530475at2"/>
<name>A0A5C8ZB70_9GAMM</name>
<dbReference type="RefSeq" id="WP_147713927.1">
    <property type="nucleotide sequence ID" value="NZ_VKAD01000001.1"/>
</dbReference>
<dbReference type="GO" id="GO:0016829">
    <property type="term" value="F:lyase activity"/>
    <property type="evidence" value="ECO:0007669"/>
    <property type="project" value="UniProtKB-KW"/>
</dbReference>
<proteinExistence type="predicted"/>
<protein>
    <submittedName>
        <fullName evidence="1">Phosphonate C-P lyase system protein PhnG</fullName>
    </submittedName>
</protein>
<dbReference type="GO" id="GO:0015716">
    <property type="term" value="P:organic phosphonate transport"/>
    <property type="evidence" value="ECO:0007669"/>
    <property type="project" value="InterPro"/>
</dbReference>
<sequence>MKSTFTQAERQHWLSTLAKAPAEQLINQWSAINLSPEFSWIRAPETGTVMVQGRSGSSGNPFNLGETTVTRCSLVLVDETIGHGYIQGRNHAAAEIVALCDALLQQNNPLVLEQIIQPLETAAQQQAEQIKRKAAATKVDFFTLARGED</sequence>
<keyword evidence="2" id="KW-1185">Reference proteome</keyword>
<evidence type="ECO:0000313" key="1">
    <source>
        <dbReference type="EMBL" id="TXR54529.1"/>
    </source>
</evidence>
<dbReference type="NCBIfam" id="TIGR03293">
    <property type="entry name" value="PhnG_redo"/>
    <property type="match status" value="1"/>
</dbReference>